<reference evidence="2" key="1">
    <citation type="submission" date="2021-02" db="EMBL/GenBank/DDBJ databases">
        <authorList>
            <person name="Nowell W R."/>
        </authorList>
    </citation>
    <scope>NUCLEOTIDE SEQUENCE</scope>
</reference>
<protein>
    <submittedName>
        <fullName evidence="2">Uncharacterized protein</fullName>
    </submittedName>
</protein>
<evidence type="ECO:0000313" key="3">
    <source>
        <dbReference type="EMBL" id="CAF4583166.1"/>
    </source>
</evidence>
<evidence type="ECO:0000313" key="4">
    <source>
        <dbReference type="Proteomes" id="UP000663829"/>
    </source>
</evidence>
<evidence type="ECO:0000256" key="1">
    <source>
        <dbReference type="SAM" id="MobiDB-lite"/>
    </source>
</evidence>
<gene>
    <name evidence="2" type="ORF">GPM918_LOCUS45580</name>
    <name evidence="3" type="ORF">SRO942_LOCUS48219</name>
</gene>
<accession>A0A816EG92</accession>
<keyword evidence="4" id="KW-1185">Reference proteome</keyword>
<feature type="non-terminal residue" evidence="2">
    <location>
        <position position="1"/>
    </location>
</feature>
<name>A0A816EG92_9BILA</name>
<comment type="caution">
    <text evidence="2">The sequence shown here is derived from an EMBL/GenBank/DDBJ whole genome shotgun (WGS) entry which is preliminary data.</text>
</comment>
<organism evidence="2 4">
    <name type="scientific">Didymodactylos carnosus</name>
    <dbReference type="NCBI Taxonomy" id="1234261"/>
    <lineage>
        <taxon>Eukaryota</taxon>
        <taxon>Metazoa</taxon>
        <taxon>Spiralia</taxon>
        <taxon>Gnathifera</taxon>
        <taxon>Rotifera</taxon>
        <taxon>Eurotatoria</taxon>
        <taxon>Bdelloidea</taxon>
        <taxon>Philodinida</taxon>
        <taxon>Philodinidae</taxon>
        <taxon>Didymodactylos</taxon>
    </lineage>
</organism>
<dbReference type="Proteomes" id="UP000663829">
    <property type="component" value="Unassembled WGS sequence"/>
</dbReference>
<feature type="region of interest" description="Disordered" evidence="1">
    <location>
        <begin position="24"/>
        <end position="51"/>
    </location>
</feature>
<dbReference type="AlphaFoldDB" id="A0A816EG92"/>
<dbReference type="EMBL" id="CAJNOQ010051990">
    <property type="protein sequence ID" value="CAF1652352.1"/>
    <property type="molecule type" value="Genomic_DNA"/>
</dbReference>
<proteinExistence type="predicted"/>
<dbReference type="EMBL" id="CAJOBC010123068">
    <property type="protein sequence ID" value="CAF4583166.1"/>
    <property type="molecule type" value="Genomic_DNA"/>
</dbReference>
<dbReference type="Proteomes" id="UP000681722">
    <property type="component" value="Unassembled WGS sequence"/>
</dbReference>
<evidence type="ECO:0000313" key="2">
    <source>
        <dbReference type="EMBL" id="CAF1652352.1"/>
    </source>
</evidence>
<sequence>PQDASHVNIQIHVYIQRWVGSPKQHQYNENRSDPQYANEDLVFVRTPPHRQ</sequence>